<evidence type="ECO:0000313" key="2">
    <source>
        <dbReference type="Proteomes" id="UP001054945"/>
    </source>
</evidence>
<protein>
    <submittedName>
        <fullName evidence="1">Uncharacterized protein</fullName>
    </submittedName>
</protein>
<evidence type="ECO:0000313" key="1">
    <source>
        <dbReference type="EMBL" id="GIY25048.1"/>
    </source>
</evidence>
<comment type="caution">
    <text evidence="1">The sequence shown here is derived from an EMBL/GenBank/DDBJ whole genome shotgun (WGS) entry which is preliminary data.</text>
</comment>
<reference evidence="1 2" key="1">
    <citation type="submission" date="2021-06" db="EMBL/GenBank/DDBJ databases">
        <title>Caerostris extrusa draft genome.</title>
        <authorList>
            <person name="Kono N."/>
            <person name="Arakawa K."/>
        </authorList>
    </citation>
    <scope>NUCLEOTIDE SEQUENCE [LARGE SCALE GENOMIC DNA]</scope>
</reference>
<dbReference type="Proteomes" id="UP001054945">
    <property type="component" value="Unassembled WGS sequence"/>
</dbReference>
<sequence>MFVRRPFHLKNPFNVLLYKRLFFSQVSDVDIFKPLLHWFHDVFRFMTCLWVYEVDSESLSERSYLELSTAPGKAEIVTYSGLGLVLGLTCGYLK</sequence>
<dbReference type="AlphaFoldDB" id="A0AAV4RT05"/>
<organism evidence="1 2">
    <name type="scientific">Caerostris extrusa</name>
    <name type="common">Bark spider</name>
    <name type="synonym">Caerostris bankana</name>
    <dbReference type="NCBI Taxonomy" id="172846"/>
    <lineage>
        <taxon>Eukaryota</taxon>
        <taxon>Metazoa</taxon>
        <taxon>Ecdysozoa</taxon>
        <taxon>Arthropoda</taxon>
        <taxon>Chelicerata</taxon>
        <taxon>Arachnida</taxon>
        <taxon>Araneae</taxon>
        <taxon>Araneomorphae</taxon>
        <taxon>Entelegynae</taxon>
        <taxon>Araneoidea</taxon>
        <taxon>Araneidae</taxon>
        <taxon>Caerostris</taxon>
    </lineage>
</organism>
<name>A0AAV4RT05_CAEEX</name>
<dbReference type="EMBL" id="BPLR01008485">
    <property type="protein sequence ID" value="GIY25048.1"/>
    <property type="molecule type" value="Genomic_DNA"/>
</dbReference>
<proteinExistence type="predicted"/>
<accession>A0AAV4RT05</accession>
<keyword evidence="2" id="KW-1185">Reference proteome</keyword>
<gene>
    <name evidence="1" type="ORF">CEXT_243551</name>
</gene>